<name>A0A199ULI5_ANACO</name>
<dbReference type="GO" id="GO:0006355">
    <property type="term" value="P:regulation of DNA-templated transcription"/>
    <property type="evidence" value="ECO:0007669"/>
    <property type="project" value="UniProtKB-UniRule"/>
</dbReference>
<dbReference type="Proteomes" id="UP000092600">
    <property type="component" value="Unassembled WGS sequence"/>
</dbReference>
<dbReference type="InterPro" id="IPR031052">
    <property type="entry name" value="FHY3/FAR1"/>
</dbReference>
<evidence type="ECO:0000259" key="3">
    <source>
        <dbReference type="Pfam" id="PF03101"/>
    </source>
</evidence>
<evidence type="ECO:0000256" key="1">
    <source>
        <dbReference type="RuleBase" id="RU367018"/>
    </source>
</evidence>
<comment type="similarity">
    <text evidence="1">Belongs to the FHY3/FAR1 family.</text>
</comment>
<sequence length="320" mass="37906">MQYTRTGCKAHIQIKMTLSSKWKVTRFVKEHNHVLIDSPSKSRFLTIPTLDDKATKRLGLYVNSQIMSFIAAREGGAHNVRFTRKDLNNVVTEKNRLLLEFEMRWIGMLQKFDLYDNKHLQLMWNNRHQWVPVYFRDTFFAAMCTSQRSESINTVTKIWVDNHTSIYKFVLQIEKVVETRYDKEDEKDYKMEVLYSYDPIEVQARDIYTKRNFFEFKEQLRLILGHSLLELEKNSLYKKGLMQLQMFEFMGLLCSHILKVLHYIGIYSIPSHYILKRRTKNAQRRSFNIQSIQHEAMGDSVHAKVVHQGAKSVGSFELTC</sequence>
<gene>
    <name evidence="4" type="ORF">ACMD2_26500</name>
</gene>
<evidence type="ECO:0000256" key="2">
    <source>
        <dbReference type="SAM" id="Phobius"/>
    </source>
</evidence>
<keyword evidence="2" id="KW-1133">Transmembrane helix</keyword>
<feature type="transmembrane region" description="Helical" evidence="2">
    <location>
        <begin position="249"/>
        <end position="275"/>
    </location>
</feature>
<comment type="subcellular location">
    <subcellularLocation>
        <location evidence="1">Nucleus</location>
    </subcellularLocation>
</comment>
<dbReference type="GO" id="GO:0008270">
    <property type="term" value="F:zinc ion binding"/>
    <property type="evidence" value="ECO:0007669"/>
    <property type="project" value="UniProtKB-UniRule"/>
</dbReference>
<dbReference type="PANTHER" id="PTHR31669:SF251">
    <property type="entry name" value="PROTEIN FAR1-RELATED SEQUENCE"/>
    <property type="match status" value="1"/>
</dbReference>
<protein>
    <recommendedName>
        <fullName evidence="1">Protein FAR1-RELATED SEQUENCE</fullName>
    </recommendedName>
</protein>
<evidence type="ECO:0000313" key="5">
    <source>
        <dbReference type="Proteomes" id="UP000092600"/>
    </source>
</evidence>
<keyword evidence="1" id="KW-0539">Nucleus</keyword>
<keyword evidence="1" id="KW-0479">Metal-binding</keyword>
<comment type="function">
    <text evidence="1">Putative transcription activator involved in regulating light control of development.</text>
</comment>
<comment type="caution">
    <text evidence="4">The sequence shown here is derived from an EMBL/GenBank/DDBJ whole genome shotgun (WGS) entry which is preliminary data.</text>
</comment>
<keyword evidence="2" id="KW-0812">Transmembrane</keyword>
<dbReference type="InterPro" id="IPR004330">
    <property type="entry name" value="FAR1_DNA_bnd_dom"/>
</dbReference>
<dbReference type="PANTHER" id="PTHR31669">
    <property type="entry name" value="PROTEIN FAR1-RELATED SEQUENCE 10-RELATED"/>
    <property type="match status" value="1"/>
</dbReference>
<dbReference type="Pfam" id="PF03101">
    <property type="entry name" value="FAR1"/>
    <property type="match status" value="1"/>
</dbReference>
<dbReference type="AlphaFoldDB" id="A0A199ULI5"/>
<organism evidence="4 5">
    <name type="scientific">Ananas comosus</name>
    <name type="common">Pineapple</name>
    <name type="synonym">Ananas ananas</name>
    <dbReference type="NCBI Taxonomy" id="4615"/>
    <lineage>
        <taxon>Eukaryota</taxon>
        <taxon>Viridiplantae</taxon>
        <taxon>Streptophyta</taxon>
        <taxon>Embryophyta</taxon>
        <taxon>Tracheophyta</taxon>
        <taxon>Spermatophyta</taxon>
        <taxon>Magnoliopsida</taxon>
        <taxon>Liliopsida</taxon>
        <taxon>Poales</taxon>
        <taxon>Bromeliaceae</taxon>
        <taxon>Bromelioideae</taxon>
        <taxon>Ananas</taxon>
    </lineage>
</organism>
<dbReference type="EMBL" id="LSRQ01006851">
    <property type="protein sequence ID" value="OAY65561.1"/>
    <property type="molecule type" value="Genomic_DNA"/>
</dbReference>
<dbReference type="GO" id="GO:0005634">
    <property type="term" value="C:nucleus"/>
    <property type="evidence" value="ECO:0007669"/>
    <property type="project" value="UniProtKB-SubCell"/>
</dbReference>
<dbReference type="STRING" id="4615.A0A199ULI5"/>
<reference evidence="4 5" key="1">
    <citation type="journal article" date="2016" name="DNA Res.">
        <title>The draft genome of MD-2 pineapple using hybrid error correction of long reads.</title>
        <authorList>
            <person name="Redwan R.M."/>
            <person name="Saidin A."/>
            <person name="Kumar S.V."/>
        </authorList>
    </citation>
    <scope>NUCLEOTIDE SEQUENCE [LARGE SCALE GENOMIC DNA]</scope>
    <source>
        <strain evidence="5">cv. MD2</strain>
        <tissue evidence="4">Leaf</tissue>
    </source>
</reference>
<evidence type="ECO:0000313" key="4">
    <source>
        <dbReference type="EMBL" id="OAY65561.1"/>
    </source>
</evidence>
<keyword evidence="1" id="KW-0862">Zinc</keyword>
<keyword evidence="2" id="KW-0472">Membrane</keyword>
<keyword evidence="1" id="KW-0863">Zinc-finger</keyword>
<proteinExistence type="inferred from homology"/>
<accession>A0A199ULI5</accession>
<feature type="domain" description="FAR1" evidence="3">
    <location>
        <begin position="3"/>
        <end position="35"/>
    </location>
</feature>